<reference evidence="1 2" key="1">
    <citation type="journal article" date="2022" name="DNA Res.">
        <title>Chromosomal-level genome assembly of the orchid tree Bauhinia variegata (Leguminosae; Cercidoideae) supports the allotetraploid origin hypothesis of Bauhinia.</title>
        <authorList>
            <person name="Zhong Y."/>
            <person name="Chen Y."/>
            <person name="Zheng D."/>
            <person name="Pang J."/>
            <person name="Liu Y."/>
            <person name="Luo S."/>
            <person name="Meng S."/>
            <person name="Qian L."/>
            <person name="Wei D."/>
            <person name="Dai S."/>
            <person name="Zhou R."/>
        </authorList>
    </citation>
    <scope>NUCLEOTIDE SEQUENCE [LARGE SCALE GENOMIC DNA]</scope>
    <source>
        <strain evidence="1">BV-YZ2020</strain>
    </source>
</reference>
<organism evidence="1 2">
    <name type="scientific">Bauhinia variegata</name>
    <name type="common">Purple orchid tree</name>
    <name type="synonym">Phanera variegata</name>
    <dbReference type="NCBI Taxonomy" id="167791"/>
    <lineage>
        <taxon>Eukaryota</taxon>
        <taxon>Viridiplantae</taxon>
        <taxon>Streptophyta</taxon>
        <taxon>Embryophyta</taxon>
        <taxon>Tracheophyta</taxon>
        <taxon>Spermatophyta</taxon>
        <taxon>Magnoliopsida</taxon>
        <taxon>eudicotyledons</taxon>
        <taxon>Gunneridae</taxon>
        <taxon>Pentapetalae</taxon>
        <taxon>rosids</taxon>
        <taxon>fabids</taxon>
        <taxon>Fabales</taxon>
        <taxon>Fabaceae</taxon>
        <taxon>Cercidoideae</taxon>
        <taxon>Cercideae</taxon>
        <taxon>Bauhiniinae</taxon>
        <taxon>Bauhinia</taxon>
    </lineage>
</organism>
<name>A0ACB9PHT5_BAUVA</name>
<comment type="caution">
    <text evidence="1">The sequence shown here is derived from an EMBL/GenBank/DDBJ whole genome shotgun (WGS) entry which is preliminary data.</text>
</comment>
<dbReference type="EMBL" id="CM039429">
    <property type="protein sequence ID" value="KAI4348325.1"/>
    <property type="molecule type" value="Genomic_DNA"/>
</dbReference>
<evidence type="ECO:0000313" key="1">
    <source>
        <dbReference type="EMBL" id="KAI4348325.1"/>
    </source>
</evidence>
<dbReference type="Proteomes" id="UP000828941">
    <property type="component" value="Chromosome 4"/>
</dbReference>
<keyword evidence="2" id="KW-1185">Reference proteome</keyword>
<proteinExistence type="predicted"/>
<sequence length="135" mass="14961">MRAQNQADQQSRVLYDLCTIIYHVLKFPPLPRPDSYSAVPSSSASSSAENRQLWTTLPSSQVSPVAFASLFLGISLTLMLFGSVAFLIGFLLLPWVTILVLAFYFATMLSNLSELGRSILGSTSWHNKLSAWEFL</sequence>
<accession>A0ACB9PHT5</accession>
<evidence type="ECO:0000313" key="2">
    <source>
        <dbReference type="Proteomes" id="UP000828941"/>
    </source>
</evidence>
<protein>
    <submittedName>
        <fullName evidence="1">Uncharacterized protein</fullName>
    </submittedName>
</protein>
<gene>
    <name evidence="1" type="ORF">L6164_009060</name>
</gene>